<dbReference type="eggNOG" id="ENOG5031CTT">
    <property type="taxonomic scope" value="Bacteria"/>
</dbReference>
<sequence>MNRQTYLALPHVSQFTDWLAAELDSESRFTHEYVDRRTGAQWSCNNLFDAFTHYRWNHPGNSRLAFNPGNCSTSNGLALAALRKDLGNINSNDNRALDAAIDVMSWGGVSAGNASWLKANQEGLAGLLEAVQAAMDAGDELAPVLRSKHLRFNSGMTKVYSLLCKNFVIYDSRVAAALGWLVVKYCQSQGLLKVPQALCFPWAAAKEGPNATAPKRRNPGIGNLEFKGLRSGAHHALWNLRANWVLSAVLANPATKGSPFHSVAAPHDPLRALEAALFMIGYDLGQQRIAVAA</sequence>
<evidence type="ECO:0000313" key="2">
    <source>
        <dbReference type="Proteomes" id="UP000022611"/>
    </source>
</evidence>
<protein>
    <submittedName>
        <fullName evidence="1">Uncharacterized protein</fullName>
    </submittedName>
</protein>
<dbReference type="AlphaFoldDB" id="A0A010RUQ5"/>
<reference evidence="1 2" key="1">
    <citation type="journal article" date="2011" name="J. Bacteriol.">
        <title>Draft genome sequence of the polycyclic aromatic hydrocarbon-degrading, genetically engineered bioluminescent bioreporter Pseudomonas fluorescens HK44.</title>
        <authorList>
            <person name="Chauhan A."/>
            <person name="Layton A.C."/>
            <person name="Williams D.E."/>
            <person name="Smartt A.E."/>
            <person name="Ripp S."/>
            <person name="Karpinets T.V."/>
            <person name="Brown S.D."/>
            <person name="Sayler G.S."/>
        </authorList>
    </citation>
    <scope>NUCLEOTIDE SEQUENCE [LARGE SCALE GENOMIC DNA]</scope>
    <source>
        <strain evidence="1 2">HK44</strain>
    </source>
</reference>
<evidence type="ECO:0000313" key="1">
    <source>
        <dbReference type="EMBL" id="EXF92694.1"/>
    </source>
</evidence>
<dbReference type="RefSeq" id="WP_019691113.1">
    <property type="nucleotide sequence ID" value="NZ_AFOY02000015.1"/>
</dbReference>
<organism evidence="1 2">
    <name type="scientific">Pseudomonas fluorescens HK44</name>
    <dbReference type="NCBI Taxonomy" id="1042209"/>
    <lineage>
        <taxon>Bacteria</taxon>
        <taxon>Pseudomonadati</taxon>
        <taxon>Pseudomonadota</taxon>
        <taxon>Gammaproteobacteria</taxon>
        <taxon>Pseudomonadales</taxon>
        <taxon>Pseudomonadaceae</taxon>
        <taxon>Pseudomonas</taxon>
    </lineage>
</organism>
<dbReference type="EMBL" id="AFOY02000015">
    <property type="protein sequence ID" value="EXF92694.1"/>
    <property type="molecule type" value="Genomic_DNA"/>
</dbReference>
<comment type="caution">
    <text evidence="1">The sequence shown here is derived from an EMBL/GenBank/DDBJ whole genome shotgun (WGS) entry which is preliminary data.</text>
</comment>
<gene>
    <name evidence="1" type="ORF">HK44_002925</name>
</gene>
<dbReference type="HOGENOM" id="CLU_054550_0_0_6"/>
<dbReference type="Proteomes" id="UP000022611">
    <property type="component" value="Unassembled WGS sequence"/>
</dbReference>
<accession>A0A010RUQ5</accession>
<name>A0A010RUQ5_PSEFL</name>
<dbReference type="PATRIC" id="fig|1042209.11.peg.2933"/>
<dbReference type="OrthoDB" id="1779474at2"/>
<proteinExistence type="predicted"/>